<dbReference type="EMBL" id="PSNW01000016">
    <property type="protein sequence ID" value="PPE72055.1"/>
    <property type="molecule type" value="Genomic_DNA"/>
</dbReference>
<sequence>MDEISRQRVKRALCLDGPEQLQAIESLSSSEQLHQFLLNYNINDGYLPVRAIVNHKACDKGSALYVYWQFPPELRITNETAEPDYDAAGLLNDIRRRLDADSFGSAEYYYDPSAEFTAVQLYKLRKSGNTAHLESVGSRKLEREWLP</sequence>
<accession>A0A2S5TAQ6</accession>
<dbReference type="Proteomes" id="UP000238220">
    <property type="component" value="Unassembled WGS sequence"/>
</dbReference>
<dbReference type="InterPro" id="IPR025369">
    <property type="entry name" value="DUF4274"/>
</dbReference>
<dbReference type="RefSeq" id="WP_104232211.1">
    <property type="nucleotide sequence ID" value="NZ_PSNW01000016.1"/>
</dbReference>
<organism evidence="2 3">
    <name type="scientific">Solimonas fluminis</name>
    <dbReference type="NCBI Taxonomy" id="2086571"/>
    <lineage>
        <taxon>Bacteria</taxon>
        <taxon>Pseudomonadati</taxon>
        <taxon>Pseudomonadota</taxon>
        <taxon>Gammaproteobacteria</taxon>
        <taxon>Nevskiales</taxon>
        <taxon>Nevskiaceae</taxon>
        <taxon>Solimonas</taxon>
    </lineage>
</organism>
<comment type="caution">
    <text evidence="2">The sequence shown here is derived from an EMBL/GenBank/DDBJ whole genome shotgun (WGS) entry which is preliminary data.</text>
</comment>
<gene>
    <name evidence="2" type="ORF">C3942_20380</name>
</gene>
<dbReference type="AlphaFoldDB" id="A0A2S5TAQ6"/>
<dbReference type="OrthoDB" id="269804at2"/>
<proteinExistence type="predicted"/>
<dbReference type="Pfam" id="PF14096">
    <property type="entry name" value="DUF4274"/>
    <property type="match status" value="1"/>
</dbReference>
<reference evidence="2 3" key="1">
    <citation type="submission" date="2018-02" db="EMBL/GenBank/DDBJ databases">
        <title>Genome sequencing of Solimonas sp. HR-BB.</title>
        <authorList>
            <person name="Lee Y."/>
            <person name="Jeon C.O."/>
        </authorList>
    </citation>
    <scope>NUCLEOTIDE SEQUENCE [LARGE SCALE GENOMIC DNA]</scope>
    <source>
        <strain evidence="2 3">HR-BB</strain>
    </source>
</reference>
<evidence type="ECO:0000313" key="2">
    <source>
        <dbReference type="EMBL" id="PPE72055.1"/>
    </source>
</evidence>
<protein>
    <recommendedName>
        <fullName evidence="1">DUF4274 domain-containing protein</fullName>
    </recommendedName>
</protein>
<keyword evidence="3" id="KW-1185">Reference proteome</keyword>
<evidence type="ECO:0000313" key="3">
    <source>
        <dbReference type="Proteomes" id="UP000238220"/>
    </source>
</evidence>
<evidence type="ECO:0000259" key="1">
    <source>
        <dbReference type="Pfam" id="PF14096"/>
    </source>
</evidence>
<name>A0A2S5TAQ6_9GAMM</name>
<feature type="domain" description="DUF4274" evidence="1">
    <location>
        <begin position="29"/>
        <end position="73"/>
    </location>
</feature>